<accession>A8MDM6</accession>
<name>A8MDM6_CALMQ</name>
<dbReference type="eggNOG" id="arCOG08627">
    <property type="taxonomic scope" value="Archaea"/>
</dbReference>
<evidence type="ECO:0000313" key="1">
    <source>
        <dbReference type="EMBL" id="ABW01882.1"/>
    </source>
</evidence>
<dbReference type="KEGG" id="cma:Cmaq_1053"/>
<dbReference type="GeneID" id="5710311"/>
<dbReference type="OrthoDB" id="31555at2157"/>
<dbReference type="Proteomes" id="UP000001137">
    <property type="component" value="Chromosome"/>
</dbReference>
<keyword evidence="2" id="KW-1185">Reference proteome</keyword>
<dbReference type="HOGENOM" id="CLU_030011_5_0_2"/>
<organism evidence="1 2">
    <name type="scientific">Caldivirga maquilingensis (strain ATCC 700844 / DSM 13496 / JCM 10307 / IC-167)</name>
    <dbReference type="NCBI Taxonomy" id="397948"/>
    <lineage>
        <taxon>Archaea</taxon>
        <taxon>Thermoproteota</taxon>
        <taxon>Thermoprotei</taxon>
        <taxon>Thermoproteales</taxon>
        <taxon>Thermoproteaceae</taxon>
        <taxon>Caldivirga</taxon>
    </lineage>
</organism>
<dbReference type="RefSeq" id="WP_012186101.1">
    <property type="nucleotide sequence ID" value="NC_009954.1"/>
</dbReference>
<proteinExistence type="predicted"/>
<dbReference type="STRING" id="397948.Cmaq_1053"/>
<dbReference type="EMBL" id="CP000852">
    <property type="protein sequence ID" value="ABW01882.1"/>
    <property type="molecule type" value="Genomic_DNA"/>
</dbReference>
<reference evidence="1 2" key="1">
    <citation type="submission" date="2007-10" db="EMBL/GenBank/DDBJ databases">
        <title>Complete sequence of Caldivirga maquilingensis IC-167.</title>
        <authorList>
            <consortium name="US DOE Joint Genome Institute"/>
            <person name="Copeland A."/>
            <person name="Lucas S."/>
            <person name="Lapidus A."/>
            <person name="Barry K."/>
            <person name="Glavina del Rio T."/>
            <person name="Dalin E."/>
            <person name="Tice H."/>
            <person name="Pitluck S."/>
            <person name="Saunders E."/>
            <person name="Brettin T."/>
            <person name="Bruce D."/>
            <person name="Detter J.C."/>
            <person name="Han C."/>
            <person name="Schmutz J."/>
            <person name="Larimer F."/>
            <person name="Land M."/>
            <person name="Hauser L."/>
            <person name="Kyrpides N."/>
            <person name="Ivanova N."/>
            <person name="Biddle J.F."/>
            <person name="Zhang Z."/>
            <person name="Fitz-Gibbon S.T."/>
            <person name="Lowe T.M."/>
            <person name="Saltikov C."/>
            <person name="House C.H."/>
            <person name="Richardson P."/>
        </authorList>
    </citation>
    <scope>NUCLEOTIDE SEQUENCE [LARGE SCALE GENOMIC DNA]</scope>
    <source>
        <strain evidence="2">ATCC 700844 / DSM 13496 / JCM 10307 / IC-167</strain>
    </source>
</reference>
<protein>
    <recommendedName>
        <fullName evidence="3">Neutral/alkaline non-lysosomal ceramidase N-terminal domain-containing protein</fullName>
    </recommendedName>
</protein>
<dbReference type="AlphaFoldDB" id="A8MDM6"/>
<gene>
    <name evidence="1" type="ordered locus">Cmaq_1053</name>
</gene>
<sequence length="427" mass="46829">MVIEASYSKVNITPPIGLRLGGYAHRLGKPSNRVHDDLYARLLLLSSGDVEVIIIQMDLLGLYSRDASLIRRSVSKVTGVKEDNVIVASTHTHSAPETIIPMWPNTLPYSGEERVKYNDWFTGVVGKLTEAAGRLNGTERVELSIGAGEVGELCFNRSFKGGLISGESPILMVKFNKGKVALINYPCHPVCNTDLGFSADYPGVTYEVLLSNGVESMFLTGAAGDIDPIKKGRGFMNYLGYSLSSSVIKALNSLKPTAPVISVKGIKVTLPLRTVNREEAELRYEEALRRVKAKGGLPSEPTESIWVDEDYLTLMYSDEEYEVSKDNRSLIETEVNLVRIGDLLMVTIPGEPFIESALTISNAAEGTGFRETMVVGYVNDYVGYIPIKASFIKGTYEARLARWSRVTDEAEGLITRAVESNLREVAS</sequence>
<evidence type="ECO:0008006" key="3">
    <source>
        <dbReference type="Google" id="ProtNLM"/>
    </source>
</evidence>
<evidence type="ECO:0000313" key="2">
    <source>
        <dbReference type="Proteomes" id="UP000001137"/>
    </source>
</evidence>